<name>A0A0H5R9I7_9EUKA</name>
<dbReference type="EMBL" id="HACM01009900">
    <property type="protein sequence ID" value="CRZ10342.1"/>
    <property type="molecule type" value="Transcribed_RNA"/>
</dbReference>
<organism evidence="1">
    <name type="scientific">Spongospora subterranea</name>
    <dbReference type="NCBI Taxonomy" id="70186"/>
    <lineage>
        <taxon>Eukaryota</taxon>
        <taxon>Sar</taxon>
        <taxon>Rhizaria</taxon>
        <taxon>Endomyxa</taxon>
        <taxon>Phytomyxea</taxon>
        <taxon>Plasmodiophorida</taxon>
        <taxon>Plasmodiophoridae</taxon>
        <taxon>Spongospora</taxon>
    </lineage>
</organism>
<sequence length="242" mass="25971">MLDLFLEPNESSRNDVTICEDRAFRTAAVVDDFVSVACDTLTLCLGPIACAAMATILPADAASDVTTPSSSATVRVHVVQIPSEDETNNIAALCLQPELVQDAYLYDLCEQILRKTNPTRVVVFGSYPASLYLGDPSDCDLRYVLGNASSLPPINAKCAEFSSPNFLTGVAGAMMTLTQTILPLPCVVFISLSHNLSAIDAALRFGPVIRSLFKPERSVTREAILQLGILDSGSDQPLNLFI</sequence>
<accession>A0A0H5R9I7</accession>
<dbReference type="AlphaFoldDB" id="A0A0H5R9I7"/>
<proteinExistence type="predicted"/>
<evidence type="ECO:0000313" key="1">
    <source>
        <dbReference type="EMBL" id="CRZ10342.1"/>
    </source>
</evidence>
<protein>
    <submittedName>
        <fullName evidence="1">Uncharacterized protein</fullName>
    </submittedName>
</protein>
<reference evidence="1" key="1">
    <citation type="submission" date="2015-04" db="EMBL/GenBank/DDBJ databases">
        <title>The genome sequence of the plant pathogenic Rhizarian Plasmodiophora brassicae reveals insights in its biotrophic life cycle and the origin of chitin synthesis.</title>
        <authorList>
            <person name="Schwelm A."/>
            <person name="Fogelqvist J."/>
            <person name="Knaust A."/>
            <person name="Julke S."/>
            <person name="Lilja T."/>
            <person name="Dhandapani V."/>
            <person name="Bonilla-Rosso G."/>
            <person name="Karlsson M."/>
            <person name="Shevchenko A."/>
            <person name="Choi S.R."/>
            <person name="Kim H.G."/>
            <person name="Park J.Y."/>
            <person name="Lim Y.P."/>
            <person name="Ludwig-Muller J."/>
            <person name="Dixelius C."/>
        </authorList>
    </citation>
    <scope>NUCLEOTIDE SEQUENCE</scope>
    <source>
        <tissue evidence="1">Potato root galls</tissue>
    </source>
</reference>